<reference evidence="2" key="1">
    <citation type="submission" date="2016-10" db="EMBL/GenBank/DDBJ databases">
        <authorList>
            <person name="Varghese N."/>
            <person name="Submissions S."/>
        </authorList>
    </citation>
    <scope>NUCLEOTIDE SEQUENCE [LARGE SCALE GENOMIC DNA]</scope>
    <source>
        <strain evidence="2">LMG 26031</strain>
    </source>
</reference>
<dbReference type="EMBL" id="FNYE01000031">
    <property type="protein sequence ID" value="SEK02375.1"/>
    <property type="molecule type" value="Genomic_DNA"/>
</dbReference>
<protein>
    <submittedName>
        <fullName evidence="1">Uncharacterized protein</fullName>
    </submittedName>
</protein>
<proteinExistence type="predicted"/>
<organism evidence="1 2">
    <name type="scientific">Paraburkholderia diazotrophica</name>
    <dbReference type="NCBI Taxonomy" id="667676"/>
    <lineage>
        <taxon>Bacteria</taxon>
        <taxon>Pseudomonadati</taxon>
        <taxon>Pseudomonadota</taxon>
        <taxon>Betaproteobacteria</taxon>
        <taxon>Burkholderiales</taxon>
        <taxon>Burkholderiaceae</taxon>
        <taxon>Paraburkholderia</taxon>
    </lineage>
</organism>
<accession>A0A1H7DVN6</accession>
<evidence type="ECO:0000313" key="1">
    <source>
        <dbReference type="EMBL" id="SEK02375.1"/>
    </source>
</evidence>
<evidence type="ECO:0000313" key="2">
    <source>
        <dbReference type="Proteomes" id="UP000198866"/>
    </source>
</evidence>
<keyword evidence="2" id="KW-1185">Reference proteome</keyword>
<gene>
    <name evidence="1" type="ORF">SAMN05192539_103158</name>
</gene>
<dbReference type="AlphaFoldDB" id="A0A1H7DVN6"/>
<dbReference type="Proteomes" id="UP000198866">
    <property type="component" value="Unassembled WGS sequence"/>
</dbReference>
<dbReference type="Gene3D" id="1.10.10.2830">
    <property type="match status" value="1"/>
</dbReference>
<sequence length="322" mass="36760">MGFKRPRRRIDQRSCILLACRYKEGFARGEWTTQADASRVLGVSQAELSMALRWNSLPVELLAMFAEAVEIRAHTVRVIRDAIARDGLETVRERLRQHVAASRKLPAKTVLAIVKGRISEASKALRAPGMEEKKRATLPRDLPMYILNRYRLGIINGEWTSYSGCCRALGISRRNISDAVAIGQLPDGVRCLFKEADLTFSVGRKLLAIERIVGTKTLQARAHNISYLAREHTAEHVLRELNTDDPWPEKFSRIRIKKGRGVGRLIIECDHADRLFLYRREMESALNKVVNKLAMSPSQEKIMRTTADPYMEELRQLLDRNR</sequence>
<name>A0A1H7DVN6_9BURK</name>